<evidence type="ECO:0000313" key="2">
    <source>
        <dbReference type="Proteomes" id="UP000005316"/>
    </source>
</evidence>
<comment type="caution">
    <text evidence="1">The sequence shown here is derived from an EMBL/GenBank/DDBJ whole genome shotgun (WGS) entry which is preliminary data.</text>
</comment>
<dbReference type="EMBL" id="AFPZ01000154">
    <property type="protein sequence ID" value="EGQ18117.1"/>
    <property type="molecule type" value="Genomic_DNA"/>
</dbReference>
<gene>
    <name evidence="1" type="ORF">HMPREF9372_3816</name>
</gene>
<dbReference type="AlphaFoldDB" id="F9DYD5"/>
<proteinExistence type="predicted"/>
<protein>
    <submittedName>
        <fullName evidence="1">Uncharacterized protein</fullName>
    </submittedName>
</protein>
<feature type="non-terminal residue" evidence="1">
    <location>
        <position position="1"/>
    </location>
</feature>
<accession>F9DYD5</accession>
<name>F9DYD5_9BACL</name>
<evidence type="ECO:0000313" key="1">
    <source>
        <dbReference type="EMBL" id="EGQ18117.1"/>
    </source>
</evidence>
<sequence>YCFLFSFFNMQITPPLMNDNIIPRECAENMDYAINSGNKRFRNFPGLTSINWWRP</sequence>
<organism evidence="1 2">
    <name type="scientific">Sporosarcina newyorkensis 2681</name>
    <dbReference type="NCBI Taxonomy" id="1027292"/>
    <lineage>
        <taxon>Bacteria</taxon>
        <taxon>Bacillati</taxon>
        <taxon>Bacillota</taxon>
        <taxon>Bacilli</taxon>
        <taxon>Bacillales</taxon>
        <taxon>Caryophanaceae</taxon>
        <taxon>Sporosarcina</taxon>
    </lineage>
</organism>
<dbReference type="HOGENOM" id="CLU_3019241_0_0_9"/>
<dbReference type="Proteomes" id="UP000005316">
    <property type="component" value="Unassembled WGS sequence"/>
</dbReference>
<reference evidence="1 2" key="1">
    <citation type="submission" date="2011-04" db="EMBL/GenBank/DDBJ databases">
        <authorList>
            <person name="Muzny D."/>
            <person name="Qin X."/>
            <person name="Deng J."/>
            <person name="Jiang H."/>
            <person name="Liu Y."/>
            <person name="Qu J."/>
            <person name="Song X.-Z."/>
            <person name="Zhang L."/>
            <person name="Thornton R."/>
            <person name="Coyle M."/>
            <person name="Francisco L."/>
            <person name="Jackson L."/>
            <person name="Javaid M."/>
            <person name="Korchina V."/>
            <person name="Kovar C."/>
            <person name="Mata R."/>
            <person name="Mathew T."/>
            <person name="Ngo R."/>
            <person name="Nguyen L."/>
            <person name="Nguyen N."/>
            <person name="Okwuonu G."/>
            <person name="Ongeri F."/>
            <person name="Pham C."/>
            <person name="Simmons D."/>
            <person name="Wilczek-Boney K."/>
            <person name="Hale W."/>
            <person name="Jakkamsetti A."/>
            <person name="Pham P."/>
            <person name="Ruth R."/>
            <person name="San Lucas F."/>
            <person name="Warren J."/>
            <person name="Zhang J."/>
            <person name="Zhao Z."/>
            <person name="Zhou C."/>
            <person name="Zhu D."/>
            <person name="Lee S."/>
            <person name="Bess C."/>
            <person name="Blankenburg K."/>
            <person name="Forbes L."/>
            <person name="Fu Q."/>
            <person name="Gubbala S."/>
            <person name="Hirani K."/>
            <person name="Jayaseelan J.C."/>
            <person name="Lara F."/>
            <person name="Munidasa M."/>
            <person name="Palculict T."/>
            <person name="Patil S."/>
            <person name="Pu L.-L."/>
            <person name="Saada N."/>
            <person name="Tang L."/>
            <person name="Weissenberger G."/>
            <person name="Zhu Y."/>
            <person name="Hemphill L."/>
            <person name="Shang Y."/>
            <person name="Youmans B."/>
            <person name="Ayvaz T."/>
            <person name="Ross M."/>
            <person name="Santibanez J."/>
            <person name="Aqrawi P."/>
            <person name="Gross S."/>
            <person name="Joshi V."/>
            <person name="Fowler G."/>
            <person name="Nazareth L."/>
            <person name="Reid J."/>
            <person name="Worley K."/>
            <person name="Petrosino J."/>
            <person name="Highlander S."/>
            <person name="Gibbs R."/>
        </authorList>
    </citation>
    <scope>NUCLEOTIDE SEQUENCE [LARGE SCALE GENOMIC DNA]</scope>
    <source>
        <strain evidence="1 2">2681</strain>
    </source>
</reference>